<name>A0ABY7F2K0_MYAAR</name>
<accession>A0ABY7F2K0</accession>
<keyword evidence="1" id="KW-0472">Membrane</keyword>
<keyword evidence="3" id="KW-1185">Reference proteome</keyword>
<protein>
    <submittedName>
        <fullName evidence="2">Uncharacterized protein</fullName>
    </submittedName>
</protein>
<gene>
    <name evidence="2" type="ORF">MAR_030436</name>
</gene>
<organism evidence="2 3">
    <name type="scientific">Mya arenaria</name>
    <name type="common">Soft-shell clam</name>
    <dbReference type="NCBI Taxonomy" id="6604"/>
    <lineage>
        <taxon>Eukaryota</taxon>
        <taxon>Metazoa</taxon>
        <taxon>Spiralia</taxon>
        <taxon>Lophotrochozoa</taxon>
        <taxon>Mollusca</taxon>
        <taxon>Bivalvia</taxon>
        <taxon>Autobranchia</taxon>
        <taxon>Heteroconchia</taxon>
        <taxon>Euheterodonta</taxon>
        <taxon>Imparidentia</taxon>
        <taxon>Neoheterodontei</taxon>
        <taxon>Myida</taxon>
        <taxon>Myoidea</taxon>
        <taxon>Myidae</taxon>
        <taxon>Mya</taxon>
    </lineage>
</organism>
<keyword evidence="1" id="KW-1133">Transmembrane helix</keyword>
<keyword evidence="1" id="KW-0812">Transmembrane</keyword>
<evidence type="ECO:0000256" key="1">
    <source>
        <dbReference type="SAM" id="Phobius"/>
    </source>
</evidence>
<feature type="transmembrane region" description="Helical" evidence="1">
    <location>
        <begin position="69"/>
        <end position="92"/>
    </location>
</feature>
<dbReference type="Proteomes" id="UP001164746">
    <property type="component" value="Chromosome 10"/>
</dbReference>
<proteinExistence type="predicted"/>
<dbReference type="EMBL" id="CP111021">
    <property type="protein sequence ID" value="WAR15842.1"/>
    <property type="molecule type" value="Genomic_DNA"/>
</dbReference>
<evidence type="ECO:0000313" key="3">
    <source>
        <dbReference type="Proteomes" id="UP001164746"/>
    </source>
</evidence>
<evidence type="ECO:0000313" key="2">
    <source>
        <dbReference type="EMBL" id="WAR15842.1"/>
    </source>
</evidence>
<sequence length="95" mass="10222">MSCPVSCRSCKQYDICSECKPGFSNTQKLCTCRRDIYNNSAYCNSCTNTSFYPNDVEAEKGQQPNSTEALGGGIGGGVVALAVIVVVGLCLLRRR</sequence>
<reference evidence="2" key="1">
    <citation type="submission" date="2022-11" db="EMBL/GenBank/DDBJ databases">
        <title>Centuries of genome instability and evolution in soft-shell clam transmissible cancer (bioRxiv).</title>
        <authorList>
            <person name="Hart S.F.M."/>
            <person name="Yonemitsu M.A."/>
            <person name="Giersch R.M."/>
            <person name="Beal B.F."/>
            <person name="Arriagada G."/>
            <person name="Davis B.W."/>
            <person name="Ostrander E.A."/>
            <person name="Goff S.P."/>
            <person name="Metzger M.J."/>
        </authorList>
    </citation>
    <scope>NUCLEOTIDE SEQUENCE</scope>
    <source>
        <strain evidence="2">MELC-2E11</strain>
        <tissue evidence="2">Siphon/mantle</tissue>
    </source>
</reference>